<dbReference type="AlphaFoldDB" id="A0A2J6Q4R4"/>
<sequence length="80" mass="8559">MSSLLSSCLLFPSCSNNLKSTKHPTDSCAAWSHFRAINLIGSFGRMAIGVLYFMHSPICPASTSATQGPVIPPYVGSRIQ</sequence>
<dbReference type="EMBL" id="KZ613482">
    <property type="protein sequence ID" value="PMD21211.1"/>
    <property type="molecule type" value="Genomic_DNA"/>
</dbReference>
<name>A0A2J6Q4R4_9HELO</name>
<accession>A0A2J6Q4R4</accession>
<protein>
    <submittedName>
        <fullName evidence="1">Uncharacterized protein</fullName>
    </submittedName>
</protein>
<organism evidence="1 2">
    <name type="scientific">Hyaloscypha hepaticicola</name>
    <dbReference type="NCBI Taxonomy" id="2082293"/>
    <lineage>
        <taxon>Eukaryota</taxon>
        <taxon>Fungi</taxon>
        <taxon>Dikarya</taxon>
        <taxon>Ascomycota</taxon>
        <taxon>Pezizomycotina</taxon>
        <taxon>Leotiomycetes</taxon>
        <taxon>Helotiales</taxon>
        <taxon>Hyaloscyphaceae</taxon>
        <taxon>Hyaloscypha</taxon>
    </lineage>
</organism>
<reference evidence="1 2" key="1">
    <citation type="submission" date="2016-05" db="EMBL/GenBank/DDBJ databases">
        <title>A degradative enzymes factory behind the ericoid mycorrhizal symbiosis.</title>
        <authorList>
            <consortium name="DOE Joint Genome Institute"/>
            <person name="Martino E."/>
            <person name="Morin E."/>
            <person name="Grelet G."/>
            <person name="Kuo A."/>
            <person name="Kohler A."/>
            <person name="Daghino S."/>
            <person name="Barry K."/>
            <person name="Choi C."/>
            <person name="Cichocki N."/>
            <person name="Clum A."/>
            <person name="Copeland A."/>
            <person name="Hainaut M."/>
            <person name="Haridas S."/>
            <person name="Labutti K."/>
            <person name="Lindquist E."/>
            <person name="Lipzen A."/>
            <person name="Khouja H.-R."/>
            <person name="Murat C."/>
            <person name="Ohm R."/>
            <person name="Olson A."/>
            <person name="Spatafora J."/>
            <person name="Veneault-Fourrey C."/>
            <person name="Henrissat B."/>
            <person name="Grigoriev I."/>
            <person name="Martin F."/>
            <person name="Perotto S."/>
        </authorList>
    </citation>
    <scope>NUCLEOTIDE SEQUENCE [LARGE SCALE GENOMIC DNA]</scope>
    <source>
        <strain evidence="1 2">UAMH 7357</strain>
    </source>
</reference>
<dbReference type="Proteomes" id="UP000235672">
    <property type="component" value="Unassembled WGS sequence"/>
</dbReference>
<proteinExistence type="predicted"/>
<gene>
    <name evidence="1" type="ORF">NA56DRAFT_134715</name>
</gene>
<evidence type="ECO:0000313" key="2">
    <source>
        <dbReference type="Proteomes" id="UP000235672"/>
    </source>
</evidence>
<evidence type="ECO:0000313" key="1">
    <source>
        <dbReference type="EMBL" id="PMD21211.1"/>
    </source>
</evidence>
<keyword evidence="2" id="KW-1185">Reference proteome</keyword>